<dbReference type="InterPro" id="IPR037042">
    <property type="entry name" value="YdaT-like_sf"/>
</dbReference>
<reference evidence="1 2" key="1">
    <citation type="journal article" date="2012" name="J. Bacteriol.">
        <title>Complete genome sequence of Enterobacter aerogenes KCTC 2190.</title>
        <authorList>
            <person name="Shin S.H."/>
            <person name="Kim S."/>
            <person name="Kim J.Y."/>
            <person name="Lee S."/>
            <person name="Um Y."/>
            <person name="Oh M.K."/>
            <person name="Kim Y.R."/>
            <person name="Lee J."/>
            <person name="Yang K.S."/>
        </authorList>
    </citation>
    <scope>NUCLEOTIDE SEQUENCE [LARGE SCALE GENOMIC DNA]</scope>
    <source>
        <strain evidence="1 2">KCTC 2190</strain>
    </source>
</reference>
<evidence type="ECO:0000313" key="2">
    <source>
        <dbReference type="Proteomes" id="UP000008881"/>
    </source>
</evidence>
<dbReference type="GeneID" id="93312415"/>
<dbReference type="PATRIC" id="fig|1028307.3.peg.4219"/>
<dbReference type="HOGENOM" id="CLU_123250_0_0_6"/>
<dbReference type="InterPro" id="IPR009364">
    <property type="entry name" value="YdaT-like"/>
</dbReference>
<proteinExistence type="predicted"/>
<dbReference type="RefSeq" id="WP_015705719.1">
    <property type="nucleotide sequence ID" value="NC_015663.1"/>
</dbReference>
<dbReference type="Proteomes" id="UP000008881">
    <property type="component" value="Chromosome"/>
</dbReference>
<protein>
    <submittedName>
        <fullName evidence="1">Regulatory protein CII from bacteriophage origin</fullName>
    </submittedName>
</protein>
<dbReference type="Pfam" id="PF06254">
    <property type="entry name" value="YdaT_toxin"/>
    <property type="match status" value="1"/>
</dbReference>
<dbReference type="OrthoDB" id="6423929at2"/>
<organism evidence="1 2">
    <name type="scientific">Klebsiella aerogenes (strain ATCC 13048 / DSM 30053 / CCUG 1429 / JCM 1235 / KCTC 2190 / NBRC 13534 / NCIMB 10102 / NCTC 10006 / CDC 819-56)</name>
    <name type="common">Enterobacter aerogenes</name>
    <dbReference type="NCBI Taxonomy" id="1028307"/>
    <lineage>
        <taxon>Bacteria</taxon>
        <taxon>Pseudomonadati</taxon>
        <taxon>Pseudomonadota</taxon>
        <taxon>Gammaproteobacteria</taxon>
        <taxon>Enterobacterales</taxon>
        <taxon>Enterobacteriaceae</taxon>
        <taxon>Klebsiella/Raoultella group</taxon>
        <taxon>Klebsiella</taxon>
    </lineage>
</organism>
<evidence type="ECO:0000313" key="1">
    <source>
        <dbReference type="EMBL" id="AEG99143.1"/>
    </source>
</evidence>
<gene>
    <name evidence="1" type="ordered locus">EAE_21190</name>
</gene>
<dbReference type="EMBL" id="CP002824">
    <property type="protein sequence ID" value="AEG99143.1"/>
    <property type="molecule type" value="Genomic_DNA"/>
</dbReference>
<sequence length="180" mass="20303">MQSLTYHHNTGFVPAAMINRAQTKQDHDHDLIRDAVRAWASAIDNQDVVSALIINEYREQGGDSISFPDDISRARQKLFRFLDNRFDSDQYRENVRQLTPAIMAVLPLEFRTKLAPQNDTMSLIASAMKECAEAKQAVLLNAPEHQKLKEVSEGIASLFRLMPEQVGPLMTMVTSMLGVM</sequence>
<dbReference type="Gene3D" id="1.10.3600.10">
    <property type="entry name" value="Putative bacterial toxin ydaT"/>
    <property type="match status" value="1"/>
</dbReference>
<dbReference type="KEGG" id="eae:EAE_21190"/>
<accession>A0A0H3FTR8</accession>
<name>A0A0H3FTR8_KLEAK</name>
<keyword evidence="2" id="KW-1185">Reference proteome</keyword>
<dbReference type="AlphaFoldDB" id="A0A0H3FTR8"/>
<dbReference type="eggNOG" id="ENOG502ZNUM">
    <property type="taxonomic scope" value="Bacteria"/>
</dbReference>